<organism evidence="3 4">
    <name type="scientific">Streptomyces phage YDN12</name>
    <dbReference type="NCBI Taxonomy" id="1636183"/>
    <lineage>
        <taxon>Viruses</taxon>
        <taxon>Duplodnaviria</taxon>
        <taxon>Heunggongvirae</taxon>
        <taxon>Uroviricota</taxon>
        <taxon>Caudoviricetes</taxon>
        <taxon>Woodruffvirus</taxon>
        <taxon>Woodruffvirus YDN12</taxon>
    </lineage>
</organism>
<dbReference type="GO" id="GO:0016787">
    <property type="term" value="F:hydrolase activity"/>
    <property type="evidence" value="ECO:0007669"/>
    <property type="project" value="InterPro"/>
</dbReference>
<dbReference type="InterPro" id="IPR050742">
    <property type="entry name" value="Helicase_Restrict-Modif_Enz"/>
</dbReference>
<dbReference type="Pfam" id="PF00271">
    <property type="entry name" value="Helicase_C"/>
    <property type="match status" value="1"/>
</dbReference>
<dbReference type="PROSITE" id="PS51194">
    <property type="entry name" value="HELICASE_CTER"/>
    <property type="match status" value="1"/>
</dbReference>
<dbReference type="OrthoDB" id="2326at10239"/>
<dbReference type="PROSITE" id="PS51192">
    <property type="entry name" value="HELICASE_ATP_BIND_1"/>
    <property type="match status" value="1"/>
</dbReference>
<dbReference type="GO" id="GO:0061749">
    <property type="term" value="F:forked DNA-dependent helicase activity"/>
    <property type="evidence" value="ECO:0007669"/>
    <property type="project" value="TreeGrafter"/>
</dbReference>
<dbReference type="Gene3D" id="3.40.50.300">
    <property type="entry name" value="P-loop containing nucleotide triphosphate hydrolases"/>
    <property type="match status" value="2"/>
</dbReference>
<keyword evidence="4" id="KW-1185">Reference proteome</keyword>
<dbReference type="Pfam" id="PF04851">
    <property type="entry name" value="ResIII"/>
    <property type="match status" value="1"/>
</dbReference>
<dbReference type="KEGG" id="vg:26641682"/>
<dbReference type="SMART" id="SM00487">
    <property type="entry name" value="DEXDc"/>
    <property type="match status" value="1"/>
</dbReference>
<name>A0A0E3JQF5_9CAUD</name>
<dbReference type="SUPFAM" id="SSF52540">
    <property type="entry name" value="P-loop containing nucleoside triphosphate hydrolases"/>
    <property type="match status" value="1"/>
</dbReference>
<reference evidence="3 4" key="1">
    <citation type="submission" date="2015-03" db="EMBL/GenBank/DDBJ databases">
        <authorList>
            <person name="Djamen P.Y."/>
            <person name="Nguyen L."/>
            <person name="Gibbs Z.A."/>
            <person name="Donegan-Quick R."/>
            <person name="Visi D.K."/>
            <person name="Allen M.S."/>
            <person name="Hughes L.E."/>
            <person name="Bradley K.W."/>
            <person name="Asai D.J."/>
            <person name="Bowman C.A."/>
            <person name="Russell D.A."/>
            <person name="Pope W.H."/>
            <person name="Jacobs-Sera D."/>
            <person name="Hendrix R.W."/>
            <person name="Hatfull G.F."/>
        </authorList>
    </citation>
    <scope>NUCLEOTIDE SEQUENCE [LARGE SCALE GENOMIC DNA]</scope>
</reference>
<dbReference type="InterPro" id="IPR014001">
    <property type="entry name" value="Helicase_ATP-bd"/>
</dbReference>
<keyword evidence="3" id="KW-0547">Nucleotide-binding</keyword>
<evidence type="ECO:0000259" key="2">
    <source>
        <dbReference type="PROSITE" id="PS51194"/>
    </source>
</evidence>
<dbReference type="PANTHER" id="PTHR47396:SF1">
    <property type="entry name" value="ATP-DEPENDENT HELICASE IRC3-RELATED"/>
    <property type="match status" value="1"/>
</dbReference>
<dbReference type="InterPro" id="IPR006935">
    <property type="entry name" value="Helicase/UvrB_N"/>
</dbReference>
<dbReference type="Proteomes" id="UP000033007">
    <property type="component" value="Segment"/>
</dbReference>
<dbReference type="GO" id="GO:0005524">
    <property type="term" value="F:ATP binding"/>
    <property type="evidence" value="ECO:0007669"/>
    <property type="project" value="InterPro"/>
</dbReference>
<dbReference type="InterPro" id="IPR001650">
    <property type="entry name" value="Helicase_C-like"/>
</dbReference>
<keyword evidence="3" id="KW-0347">Helicase</keyword>
<evidence type="ECO:0000259" key="1">
    <source>
        <dbReference type="PROSITE" id="PS51192"/>
    </source>
</evidence>
<dbReference type="EMBL" id="KP876465">
    <property type="protein sequence ID" value="AKA61721.1"/>
    <property type="molecule type" value="Genomic_DNA"/>
</dbReference>
<feature type="domain" description="Helicase ATP-binding" evidence="1">
    <location>
        <begin position="28"/>
        <end position="163"/>
    </location>
</feature>
<keyword evidence="3" id="KW-0067">ATP-binding</keyword>
<dbReference type="GO" id="GO:0036121">
    <property type="term" value="F:double-stranded DNA helicase activity"/>
    <property type="evidence" value="ECO:0007669"/>
    <property type="project" value="TreeGrafter"/>
</dbReference>
<evidence type="ECO:0000313" key="3">
    <source>
        <dbReference type="EMBL" id="AKA61721.1"/>
    </source>
</evidence>
<dbReference type="RefSeq" id="YP_009215356.1">
    <property type="nucleotide sequence ID" value="NC_028974.1"/>
</dbReference>
<keyword evidence="3" id="KW-0378">Hydrolase</keyword>
<dbReference type="InterPro" id="IPR027417">
    <property type="entry name" value="P-loop_NTPase"/>
</dbReference>
<sequence>MSFELRQYQSEALAAVEQQWSEGINRPVIVLPTGAGKTVCFSGLIAAHIERLRKQGQRVLVLAHREELLEQAEAKIKAMIPGVWTAIVKGARGKTTHQFADVVVASVQTLARPKRRADVDRIGLVIVDECHRYASRTYREVLDHYGCMDDRATPTVGFTATLTRMDGGLPDVWQSVAYSKKIHWMIKEGYLVAPVARSIDVPGLNLASTRVTGGDLNTGDLAAALEDSAAFTAIAETWCTEASERPTIVFMPDVATAEKMAEAFRAVCGTTAEVITGATKTTDRRAAYARFNGGETRILVSCMVLTEGFDAPATSCVIIGRPTLNPGLYIQMVGRGLRLSAGKTDCLVLDIAGASLKHNLAGVNDLESDCAGRCDCNCLSCGCSDRCKCGIRQCGCRCVEQHEKPSAICNCAGSDQCSCGCPGDLDGTGLDACACGINPDCACRGEGPVQPDKEVGVEVLKKLVDVDILGTELAASPFTWLTTKAGIRFLPVGQDVNLFLLPDPNAPGQFFQGKVDGTTAKAPVSRLDSGSCDPSVARKAMEDYAETTGFTFNNRKASWRRTPASDAQTNLLRRMGETIPEGLRKGDASDMLAVAKVSRVLDGRFGKYVTTA</sequence>
<protein>
    <submittedName>
        <fullName evidence="3">DNA helicase</fullName>
    </submittedName>
</protein>
<accession>A0A0E3JQF5</accession>
<feature type="domain" description="Helicase C-terminal" evidence="2">
    <location>
        <begin position="234"/>
        <end position="382"/>
    </location>
</feature>
<dbReference type="GeneID" id="26641682"/>
<evidence type="ECO:0000313" key="4">
    <source>
        <dbReference type="Proteomes" id="UP000033007"/>
    </source>
</evidence>
<gene>
    <name evidence="3" type="ORF">SEA_YDN12_54</name>
</gene>
<dbReference type="PANTHER" id="PTHR47396">
    <property type="entry name" value="TYPE I RESTRICTION ENZYME ECOKI R PROTEIN"/>
    <property type="match status" value="1"/>
</dbReference>
<proteinExistence type="predicted"/>
<dbReference type="SMART" id="SM00490">
    <property type="entry name" value="HELICc"/>
    <property type="match status" value="1"/>
</dbReference>
<dbReference type="GO" id="GO:0000403">
    <property type="term" value="F:Y-form DNA binding"/>
    <property type="evidence" value="ECO:0007669"/>
    <property type="project" value="TreeGrafter"/>
</dbReference>